<organism evidence="3 4">
    <name type="scientific">Aquibium pacificus</name>
    <dbReference type="NCBI Taxonomy" id="3153579"/>
    <lineage>
        <taxon>Bacteria</taxon>
        <taxon>Pseudomonadati</taxon>
        <taxon>Pseudomonadota</taxon>
        <taxon>Alphaproteobacteria</taxon>
        <taxon>Hyphomicrobiales</taxon>
        <taxon>Phyllobacteriaceae</taxon>
        <taxon>Aquibium</taxon>
    </lineage>
</organism>
<accession>A0ABV3SHS7</accession>
<keyword evidence="4" id="KW-1185">Reference proteome</keyword>
<dbReference type="RefSeq" id="WP_367954162.1">
    <property type="nucleotide sequence ID" value="NZ_JBDPGJ010000002.1"/>
</dbReference>
<proteinExistence type="predicted"/>
<gene>
    <name evidence="3" type="ORF">ABGN05_11580</name>
</gene>
<feature type="region of interest" description="Disordered" evidence="1">
    <location>
        <begin position="1"/>
        <end position="24"/>
    </location>
</feature>
<evidence type="ECO:0000313" key="4">
    <source>
        <dbReference type="Proteomes" id="UP001556692"/>
    </source>
</evidence>
<comment type="caution">
    <text evidence="3">The sequence shown here is derived from an EMBL/GenBank/DDBJ whole genome shotgun (WGS) entry which is preliminary data.</text>
</comment>
<evidence type="ECO:0000259" key="2">
    <source>
        <dbReference type="Pfam" id="PF18557"/>
    </source>
</evidence>
<sequence length="67" mass="7339">MTEQKSAAAGPKPRRGDDPLGANSEIGKKLREYYDGLMADDVPDRFTDLLSKLERAEASKDKDGNAQ</sequence>
<reference evidence="3 4" key="1">
    <citation type="submission" date="2024-05" db="EMBL/GenBank/DDBJ databases">
        <authorList>
            <person name="Jiang F."/>
        </authorList>
    </citation>
    <scope>NUCLEOTIDE SEQUENCE [LARGE SCALE GENOMIC DNA]</scope>
    <source>
        <strain evidence="3 4">LZ166</strain>
    </source>
</reference>
<dbReference type="Proteomes" id="UP001556692">
    <property type="component" value="Unassembled WGS sequence"/>
</dbReference>
<dbReference type="EMBL" id="JBDPGJ010000002">
    <property type="protein sequence ID" value="MEX0406307.1"/>
    <property type="molecule type" value="Genomic_DNA"/>
</dbReference>
<protein>
    <submittedName>
        <fullName evidence="3">NepR family anti-sigma factor</fullName>
    </submittedName>
</protein>
<evidence type="ECO:0000313" key="3">
    <source>
        <dbReference type="EMBL" id="MEX0406307.1"/>
    </source>
</evidence>
<feature type="domain" description="Anti-sigma factor NepR" evidence="2">
    <location>
        <begin position="23"/>
        <end position="57"/>
    </location>
</feature>
<dbReference type="InterPro" id="IPR041649">
    <property type="entry name" value="NepR"/>
</dbReference>
<name>A0ABV3SHS7_9HYPH</name>
<evidence type="ECO:0000256" key="1">
    <source>
        <dbReference type="SAM" id="MobiDB-lite"/>
    </source>
</evidence>
<dbReference type="Pfam" id="PF18557">
    <property type="entry name" value="NepR"/>
    <property type="match status" value="1"/>
</dbReference>